<dbReference type="GO" id="GO:0016740">
    <property type="term" value="F:transferase activity"/>
    <property type="evidence" value="ECO:0007669"/>
    <property type="project" value="UniProtKB-KW"/>
</dbReference>
<dbReference type="CDD" id="cd02511">
    <property type="entry name" value="Beta4Glucosyltransferase"/>
    <property type="match status" value="1"/>
</dbReference>
<sequence>MEFQRARISALIITFNEVGYIEKCLKSVEFADEIIVVDSYSTDGTYEYLVAHPKVKVIQHPFKNYTAQKAFTLNQASNDWVVFVDADEVITAALREEIIATTNSSATHAAYWFRRKFMFKRELLRFSGWQTDKNYRLFRKSKVRFSEKRIVHETLEVNGTSGILKSKLTHYCYRDFANYKHKMVLYGRLKAKEAFQKGKPFSVALLLLKPTFTFLYNYIVRLGILDGFKGMTICYLGALGDWERYLELRRLEHEQKVPSLKPVRQTGN</sequence>
<dbReference type="EMBL" id="CP040710">
    <property type="protein sequence ID" value="QCW99351.1"/>
    <property type="molecule type" value="Genomic_DNA"/>
</dbReference>
<dbReference type="AlphaFoldDB" id="A0A5B7SMK9"/>
<evidence type="ECO:0000256" key="1">
    <source>
        <dbReference type="ARBA" id="ARBA00038494"/>
    </source>
</evidence>
<keyword evidence="3" id="KW-0808">Transferase</keyword>
<reference evidence="3 4" key="1">
    <citation type="submission" date="2019-05" db="EMBL/GenBank/DDBJ databases">
        <title>Genome sequencing of F202Z8.</title>
        <authorList>
            <person name="Kwon Y.M."/>
        </authorList>
    </citation>
    <scope>NUCLEOTIDE SEQUENCE [LARGE SCALE GENOMIC DNA]</scope>
    <source>
        <strain evidence="3 4">F202Z8</strain>
    </source>
</reference>
<dbReference type="Pfam" id="PF00535">
    <property type="entry name" value="Glycos_transf_2"/>
    <property type="match status" value="1"/>
</dbReference>
<dbReference type="InterPro" id="IPR001173">
    <property type="entry name" value="Glyco_trans_2-like"/>
</dbReference>
<keyword evidence="4" id="KW-1185">Reference proteome</keyword>
<protein>
    <submittedName>
        <fullName evidence="3">Glycosyltransferase family 2 protein</fullName>
    </submittedName>
</protein>
<evidence type="ECO:0000313" key="3">
    <source>
        <dbReference type="EMBL" id="QCW99351.1"/>
    </source>
</evidence>
<organism evidence="3 4">
    <name type="scientific">Aggregatimonas sangjinii</name>
    <dbReference type="NCBI Taxonomy" id="2583587"/>
    <lineage>
        <taxon>Bacteria</taxon>
        <taxon>Pseudomonadati</taxon>
        <taxon>Bacteroidota</taxon>
        <taxon>Flavobacteriia</taxon>
        <taxon>Flavobacteriales</taxon>
        <taxon>Flavobacteriaceae</taxon>
        <taxon>Aggregatimonas</taxon>
    </lineage>
</organism>
<dbReference type="SUPFAM" id="SSF53448">
    <property type="entry name" value="Nucleotide-diphospho-sugar transferases"/>
    <property type="match status" value="1"/>
</dbReference>
<dbReference type="Gene3D" id="3.90.550.10">
    <property type="entry name" value="Spore Coat Polysaccharide Biosynthesis Protein SpsA, Chain A"/>
    <property type="match status" value="1"/>
</dbReference>
<gene>
    <name evidence="3" type="ORF">FGM00_04210</name>
</gene>
<dbReference type="OrthoDB" id="9815923at2"/>
<dbReference type="RefSeq" id="WP_138851704.1">
    <property type="nucleotide sequence ID" value="NZ_CP040710.1"/>
</dbReference>
<feature type="domain" description="Glycosyltransferase 2-like" evidence="2">
    <location>
        <begin position="9"/>
        <end position="129"/>
    </location>
</feature>
<comment type="similarity">
    <text evidence="1">Belongs to the glycosyltransferase 2 family. WaaE/KdtX subfamily.</text>
</comment>
<evidence type="ECO:0000259" key="2">
    <source>
        <dbReference type="Pfam" id="PF00535"/>
    </source>
</evidence>
<dbReference type="KEGG" id="asag:FGM00_04210"/>
<evidence type="ECO:0000313" key="4">
    <source>
        <dbReference type="Proteomes" id="UP000310017"/>
    </source>
</evidence>
<dbReference type="Proteomes" id="UP000310017">
    <property type="component" value="Chromosome"/>
</dbReference>
<dbReference type="InterPro" id="IPR029044">
    <property type="entry name" value="Nucleotide-diphossugar_trans"/>
</dbReference>
<accession>A0A5B7SMK9</accession>
<proteinExistence type="inferred from homology"/>
<dbReference type="PANTHER" id="PTHR43630">
    <property type="entry name" value="POLY-BETA-1,6-N-ACETYL-D-GLUCOSAMINE SYNTHASE"/>
    <property type="match status" value="1"/>
</dbReference>
<name>A0A5B7SMK9_9FLAO</name>
<dbReference type="PANTHER" id="PTHR43630:SF2">
    <property type="entry name" value="GLYCOSYLTRANSFERASE"/>
    <property type="match status" value="1"/>
</dbReference>